<dbReference type="EMBL" id="QXFW01000179">
    <property type="protein sequence ID" value="KAE9021710.1"/>
    <property type="molecule type" value="Genomic_DNA"/>
</dbReference>
<organism evidence="2 5">
    <name type="scientific">Phytophthora fragariae</name>
    <dbReference type="NCBI Taxonomy" id="53985"/>
    <lineage>
        <taxon>Eukaryota</taxon>
        <taxon>Sar</taxon>
        <taxon>Stramenopiles</taxon>
        <taxon>Oomycota</taxon>
        <taxon>Peronosporomycetes</taxon>
        <taxon>Peronosporales</taxon>
        <taxon>Peronosporaceae</taxon>
        <taxon>Phytophthora</taxon>
    </lineage>
</organism>
<evidence type="ECO:0000313" key="7">
    <source>
        <dbReference type="Proteomes" id="UP000488956"/>
    </source>
</evidence>
<evidence type="ECO:0000313" key="6">
    <source>
        <dbReference type="Proteomes" id="UP000476176"/>
    </source>
</evidence>
<evidence type="ECO:0000313" key="5">
    <source>
        <dbReference type="Proteomes" id="UP000460718"/>
    </source>
</evidence>
<sequence>MSTAICLSTLRLRAFSSTCQCTSGGKCCSKPTRTLVRMTFAFHGHTCCWS</sequence>
<accession>A0A6A3LTY8</accession>
<proteinExistence type="predicted"/>
<evidence type="ECO:0000313" key="2">
    <source>
        <dbReference type="EMBL" id="KAE9021710.1"/>
    </source>
</evidence>
<dbReference type="AlphaFoldDB" id="A0A6A3LTY8"/>
<comment type="caution">
    <text evidence="2">The sequence shown here is derived from an EMBL/GenBank/DDBJ whole genome shotgun (WGS) entry which is preliminary data.</text>
</comment>
<keyword evidence="1" id="KW-0732">Signal</keyword>
<dbReference type="Proteomes" id="UP000460718">
    <property type="component" value="Unassembled WGS sequence"/>
</dbReference>
<evidence type="ECO:0000256" key="1">
    <source>
        <dbReference type="SAM" id="SignalP"/>
    </source>
</evidence>
<evidence type="ECO:0000313" key="3">
    <source>
        <dbReference type="EMBL" id="KAE9124489.1"/>
    </source>
</evidence>
<evidence type="ECO:0008006" key="8">
    <source>
        <dbReference type="Google" id="ProtNLM"/>
    </source>
</evidence>
<feature type="signal peptide" evidence="1">
    <location>
        <begin position="1"/>
        <end position="16"/>
    </location>
</feature>
<reference evidence="5 6" key="1">
    <citation type="submission" date="2018-09" db="EMBL/GenBank/DDBJ databases">
        <title>Genomic investigation of the strawberry pathogen Phytophthora fragariae indicates pathogenicity is determined by transcriptional variation in three key races.</title>
        <authorList>
            <person name="Adams T.M."/>
            <person name="Armitage A.D."/>
            <person name="Sobczyk M.K."/>
            <person name="Bates H.J."/>
            <person name="Dunwell J.M."/>
            <person name="Nellist C.F."/>
            <person name="Harrison R.J."/>
        </authorList>
    </citation>
    <scope>NUCLEOTIDE SEQUENCE [LARGE SCALE GENOMIC DNA]</scope>
    <source>
        <strain evidence="4 6">BC-23</strain>
        <strain evidence="3 7">ONT-3</strain>
        <strain evidence="2 5">SCRP245</strain>
    </source>
</reference>
<protein>
    <recommendedName>
        <fullName evidence="8">SWIM-type domain-containing protein</fullName>
    </recommendedName>
</protein>
<dbReference type="EMBL" id="QXFX01000233">
    <property type="protein sequence ID" value="KAE9124489.1"/>
    <property type="molecule type" value="Genomic_DNA"/>
</dbReference>
<feature type="chain" id="PRO_5036165116" description="SWIM-type domain-containing protein" evidence="1">
    <location>
        <begin position="17"/>
        <end position="50"/>
    </location>
</feature>
<evidence type="ECO:0000313" key="4">
    <source>
        <dbReference type="EMBL" id="KAE9254306.1"/>
    </source>
</evidence>
<dbReference type="EMBL" id="QXGC01000025">
    <property type="protein sequence ID" value="KAE9254306.1"/>
    <property type="molecule type" value="Genomic_DNA"/>
</dbReference>
<name>A0A6A3LTY8_9STRA</name>
<gene>
    <name evidence="4" type="ORF">PF004_g1092</name>
    <name evidence="3" type="ORF">PF010_g5993</name>
    <name evidence="2" type="ORF">PF011_g4823</name>
</gene>
<dbReference type="Proteomes" id="UP000476176">
    <property type="component" value="Unassembled WGS sequence"/>
</dbReference>
<dbReference type="Proteomes" id="UP000488956">
    <property type="component" value="Unassembled WGS sequence"/>
</dbReference>